<dbReference type="RefSeq" id="WP_166175467.1">
    <property type="nucleotide sequence ID" value="NZ_CP045119.1"/>
</dbReference>
<name>A0A6G8Q8H1_9ACTN</name>
<reference evidence="2 3" key="1">
    <citation type="submission" date="2019-10" db="EMBL/GenBank/DDBJ databases">
        <title>Rubrobacter sp nov SCSIO 52090 isolated from a deep-sea sediment in the South China Sea.</title>
        <authorList>
            <person name="Chen R.W."/>
        </authorList>
    </citation>
    <scope>NUCLEOTIDE SEQUENCE [LARGE SCALE GENOMIC DNA]</scope>
    <source>
        <strain evidence="2 3">SCSIO 52909</strain>
    </source>
</reference>
<accession>A0A6G8Q8H1</accession>
<evidence type="ECO:0000256" key="1">
    <source>
        <dbReference type="SAM" id="Phobius"/>
    </source>
</evidence>
<dbReference type="AlphaFoldDB" id="A0A6G8Q8H1"/>
<keyword evidence="1" id="KW-1133">Transmembrane helix</keyword>
<feature type="transmembrane region" description="Helical" evidence="1">
    <location>
        <begin position="21"/>
        <end position="39"/>
    </location>
</feature>
<evidence type="ECO:0000313" key="3">
    <source>
        <dbReference type="Proteomes" id="UP000501452"/>
    </source>
</evidence>
<feature type="transmembrane region" description="Helical" evidence="1">
    <location>
        <begin position="59"/>
        <end position="82"/>
    </location>
</feature>
<feature type="transmembrane region" description="Helical" evidence="1">
    <location>
        <begin position="125"/>
        <end position="146"/>
    </location>
</feature>
<dbReference type="EMBL" id="CP045119">
    <property type="protein sequence ID" value="QIN82785.1"/>
    <property type="molecule type" value="Genomic_DNA"/>
</dbReference>
<keyword evidence="1" id="KW-0812">Transmembrane</keyword>
<organism evidence="2 3">
    <name type="scientific">Rubrobacter tropicus</name>
    <dbReference type="NCBI Taxonomy" id="2653851"/>
    <lineage>
        <taxon>Bacteria</taxon>
        <taxon>Bacillati</taxon>
        <taxon>Actinomycetota</taxon>
        <taxon>Rubrobacteria</taxon>
        <taxon>Rubrobacterales</taxon>
        <taxon>Rubrobacteraceae</taxon>
        <taxon>Rubrobacter</taxon>
    </lineage>
</organism>
<proteinExistence type="predicted"/>
<keyword evidence="1" id="KW-0472">Membrane</keyword>
<dbReference type="KEGG" id="rub:GBA63_09080"/>
<evidence type="ECO:0000313" key="2">
    <source>
        <dbReference type="EMBL" id="QIN82785.1"/>
    </source>
</evidence>
<gene>
    <name evidence="2" type="ORF">GBA63_09080</name>
</gene>
<protein>
    <submittedName>
        <fullName evidence="2">Uncharacterized protein</fullName>
    </submittedName>
</protein>
<dbReference type="Proteomes" id="UP000501452">
    <property type="component" value="Chromosome"/>
</dbReference>
<sequence>MENKEAAMALQEGYKAMVDTAKHLTTLCTASIVILATYLKDVFGGADQVQVWESLLPAVFLGFVVSLLLAAIVAYFVPLRLITPAYRRSREAIDASAAKESTDAPGKALYRLQGLEDALSISVFWCYRLSLVAFLVGIGLLAFFAYENLA</sequence>
<keyword evidence="3" id="KW-1185">Reference proteome</keyword>